<evidence type="ECO:0008006" key="3">
    <source>
        <dbReference type="Google" id="ProtNLM"/>
    </source>
</evidence>
<keyword evidence="2" id="KW-1185">Reference proteome</keyword>
<dbReference type="SUPFAM" id="SSF51735">
    <property type="entry name" value="NAD(P)-binding Rossmann-fold domains"/>
    <property type="match status" value="1"/>
</dbReference>
<dbReference type="Proteomes" id="UP000635726">
    <property type="component" value="Unassembled WGS sequence"/>
</dbReference>
<dbReference type="AlphaFoldDB" id="A0A917PJJ5"/>
<reference evidence="1" key="1">
    <citation type="journal article" date="2014" name="Int. J. Syst. Evol. Microbiol.">
        <title>Complete genome sequence of Corynebacterium casei LMG S-19264T (=DSM 44701T), isolated from a smear-ripened cheese.</title>
        <authorList>
            <consortium name="US DOE Joint Genome Institute (JGI-PGF)"/>
            <person name="Walter F."/>
            <person name="Albersmeier A."/>
            <person name="Kalinowski J."/>
            <person name="Ruckert C."/>
        </authorList>
    </citation>
    <scope>NUCLEOTIDE SEQUENCE</scope>
    <source>
        <strain evidence="1">JCM 14371</strain>
    </source>
</reference>
<reference evidence="1" key="2">
    <citation type="submission" date="2020-09" db="EMBL/GenBank/DDBJ databases">
        <authorList>
            <person name="Sun Q."/>
            <person name="Ohkuma M."/>
        </authorList>
    </citation>
    <scope>NUCLEOTIDE SEQUENCE</scope>
    <source>
        <strain evidence="1">JCM 14371</strain>
    </source>
</reference>
<name>A0A917PJJ5_9DEIO</name>
<proteinExistence type="predicted"/>
<dbReference type="Gene3D" id="3.40.50.10860">
    <property type="entry name" value="Leucine Dehydrogenase, chain A, domain 1"/>
    <property type="match status" value="1"/>
</dbReference>
<organism evidence="1 2">
    <name type="scientific">Deinococcus aquiradiocola</name>
    <dbReference type="NCBI Taxonomy" id="393059"/>
    <lineage>
        <taxon>Bacteria</taxon>
        <taxon>Thermotogati</taxon>
        <taxon>Deinococcota</taxon>
        <taxon>Deinococci</taxon>
        <taxon>Deinococcales</taxon>
        <taxon>Deinococcaceae</taxon>
        <taxon>Deinococcus</taxon>
    </lineage>
</organism>
<dbReference type="Gene3D" id="3.40.50.720">
    <property type="entry name" value="NAD(P)-binding Rossmann-like Domain"/>
    <property type="match status" value="1"/>
</dbReference>
<dbReference type="RefSeq" id="WP_188963855.1">
    <property type="nucleotide sequence ID" value="NZ_BMOE01000010.1"/>
</dbReference>
<dbReference type="InterPro" id="IPR036291">
    <property type="entry name" value="NAD(P)-bd_dom_sf"/>
</dbReference>
<dbReference type="EMBL" id="BMOE01000010">
    <property type="protein sequence ID" value="GGJ81955.1"/>
    <property type="molecule type" value="Genomic_DNA"/>
</dbReference>
<evidence type="ECO:0000313" key="2">
    <source>
        <dbReference type="Proteomes" id="UP000635726"/>
    </source>
</evidence>
<protein>
    <recommendedName>
        <fullName evidence="3">Shikimate dehydrogenase</fullName>
    </recommendedName>
</protein>
<evidence type="ECO:0000313" key="1">
    <source>
        <dbReference type="EMBL" id="GGJ81955.1"/>
    </source>
</evidence>
<comment type="caution">
    <text evidence="1">The sequence shown here is derived from an EMBL/GenBank/DDBJ whole genome shotgun (WGS) entry which is preliminary data.</text>
</comment>
<gene>
    <name evidence="1" type="ORF">GCM10008939_27340</name>
</gene>
<accession>A0A917PJJ5</accession>
<sequence>MSAAHDTPLALIGYPPETARALRELGLTALSVPTEPLADVLAACAALGAPGALVAAAQQGSVLSAAHPDTAATRAGSADALSFAGGQHGQPSRANATHTLPDALLDALEDSGYPVRGANALIVGQAGDLGAGMALTRLGLGSLTLAAASRPEAEALARDLPAGFRAQFTARNDPALVTLAERADLIVLTAGTLPPGVLQPFHALLDLTGRAGGAATRAGASLVPLARLPDLRLARRLSHATGQRFAPDALTALARLLP</sequence>